<gene>
    <name evidence="3" type="ORF">WG901_17655</name>
</gene>
<comment type="caution">
    <text evidence="3">The sequence shown here is derived from an EMBL/GenBank/DDBJ whole genome shotgun (WGS) entry which is preliminary data.</text>
</comment>
<keyword evidence="4" id="KW-1185">Reference proteome</keyword>
<evidence type="ECO:0000313" key="4">
    <source>
        <dbReference type="Proteomes" id="UP001361239"/>
    </source>
</evidence>
<dbReference type="InterPro" id="IPR010333">
    <property type="entry name" value="VirJ"/>
</dbReference>
<dbReference type="Proteomes" id="UP001361239">
    <property type="component" value="Unassembled WGS sequence"/>
</dbReference>
<evidence type="ECO:0000256" key="1">
    <source>
        <dbReference type="SAM" id="MobiDB-lite"/>
    </source>
</evidence>
<evidence type="ECO:0000313" key="3">
    <source>
        <dbReference type="EMBL" id="MEJ5978483.1"/>
    </source>
</evidence>
<name>A0ABU8RZV1_9SPHN</name>
<keyword evidence="3" id="KW-0378">Hydrolase</keyword>
<feature type="domain" description="Bacterial virulence" evidence="2">
    <location>
        <begin position="51"/>
        <end position="233"/>
    </location>
</feature>
<dbReference type="InterPro" id="IPR029058">
    <property type="entry name" value="AB_hydrolase_fold"/>
</dbReference>
<evidence type="ECO:0000259" key="2">
    <source>
        <dbReference type="Pfam" id="PF06057"/>
    </source>
</evidence>
<dbReference type="Gene3D" id="3.40.50.1820">
    <property type="entry name" value="alpha/beta hydrolase"/>
    <property type="match status" value="1"/>
</dbReference>
<protein>
    <submittedName>
        <fullName evidence="3">AcvB/VirJ family lysyl-phosphatidylglycerol hydrolase</fullName>
    </submittedName>
</protein>
<dbReference type="EMBL" id="JBBHJZ010000003">
    <property type="protein sequence ID" value="MEJ5978483.1"/>
    <property type="molecule type" value="Genomic_DNA"/>
</dbReference>
<accession>A0ABU8RZV1</accession>
<organism evidence="3 4">
    <name type="scientific">Novosphingobium anseongense</name>
    <dbReference type="NCBI Taxonomy" id="3133436"/>
    <lineage>
        <taxon>Bacteria</taxon>
        <taxon>Pseudomonadati</taxon>
        <taxon>Pseudomonadota</taxon>
        <taxon>Alphaproteobacteria</taxon>
        <taxon>Sphingomonadales</taxon>
        <taxon>Sphingomonadaceae</taxon>
        <taxon>Novosphingobium</taxon>
    </lineage>
</organism>
<dbReference type="SUPFAM" id="SSF53474">
    <property type="entry name" value="alpha/beta-Hydrolases"/>
    <property type="match status" value="1"/>
</dbReference>
<dbReference type="Pfam" id="PF06057">
    <property type="entry name" value="VirJ"/>
    <property type="match status" value="1"/>
</dbReference>
<reference evidence="3 4" key="1">
    <citation type="submission" date="2024-03" db="EMBL/GenBank/DDBJ databases">
        <authorList>
            <person name="Jo J.-H."/>
        </authorList>
    </citation>
    <scope>NUCLEOTIDE SEQUENCE [LARGE SCALE GENOMIC DNA]</scope>
    <source>
        <strain evidence="3 4">PS1R-30</strain>
    </source>
</reference>
<dbReference type="GO" id="GO:0016787">
    <property type="term" value="F:hydrolase activity"/>
    <property type="evidence" value="ECO:0007669"/>
    <property type="project" value="UniProtKB-KW"/>
</dbReference>
<dbReference type="RefSeq" id="WP_339588402.1">
    <property type="nucleotide sequence ID" value="NZ_JBBHJZ010000003.1"/>
</dbReference>
<feature type="region of interest" description="Disordered" evidence="1">
    <location>
        <begin position="239"/>
        <end position="271"/>
    </location>
</feature>
<sequence length="271" mass="28914">MTRKGRTRLALAAAVLAGFSGWLGHIGYFGGGTYFEVPAGRAAVALAPPRTVAVLFSGDMGFRVGMGPKIADRLAADGVPVLGVSSLVEFRRKHSPGEVQAFIARSIRRGLAFAQADRVILIGQSFGADMLQVGATGLPEDLRRRVQMVALVVPGDTVIFRASPAELFNWARPDAQALPTARQLTWAPVICIQGREEEDSLCPHLRQANVERVALPGGHPLHWDADALYAALRRKIAETGPQPADITKSSRSSHRGESLRAAQAGPDRTGG</sequence>
<proteinExistence type="predicted"/>